<dbReference type="InterPro" id="IPR015813">
    <property type="entry name" value="Pyrv/PenolPyrv_kinase-like_dom"/>
</dbReference>
<gene>
    <name evidence="2" type="ORF">AAD027_10865</name>
</gene>
<name>A0ABU9J0V3_9GAMM</name>
<evidence type="ECO:0000313" key="3">
    <source>
        <dbReference type="Proteomes" id="UP001459204"/>
    </source>
</evidence>
<reference evidence="2 3" key="1">
    <citation type="submission" date="2024-04" db="EMBL/GenBank/DDBJ databases">
        <title>Draft genome sequence of Pseudoxanthomonas putridarboris WD12.</title>
        <authorList>
            <person name="Oh J."/>
        </authorList>
    </citation>
    <scope>NUCLEOTIDE SEQUENCE [LARGE SCALE GENOMIC DNA]</scope>
    <source>
        <strain evidence="2 3">WD12</strain>
    </source>
</reference>
<sequence>MTTQTDKARLFHSLHAGDRPLVLFNIWDPGSAKAVADAGARALATGSWSVAAANGYKDGEHLPLELALDNLARIVANTDLPVTVDLESGYGATAAEVGRTVQRAIEAGAVGCNLEDSHPADGRLRPLAEQVERLVQVRKAADASGVALFINARTDVFFQKPAEAHDAEMVAQALERARAYAAAGADGLFVPGLVDGTLIANLVAALPLPVNVMVGAGTPALARLAELGVARISHGPGPYLTAMRTLAEAAAKASDF</sequence>
<dbReference type="RefSeq" id="WP_341726050.1">
    <property type="nucleotide sequence ID" value="NZ_JBBWWT010000004.1"/>
</dbReference>
<dbReference type="CDD" id="cd00377">
    <property type="entry name" value="ICL_PEPM"/>
    <property type="match status" value="1"/>
</dbReference>
<evidence type="ECO:0000256" key="1">
    <source>
        <dbReference type="ARBA" id="ARBA00022723"/>
    </source>
</evidence>
<proteinExistence type="predicted"/>
<dbReference type="Proteomes" id="UP001459204">
    <property type="component" value="Unassembled WGS sequence"/>
</dbReference>
<dbReference type="PANTHER" id="PTHR42905">
    <property type="entry name" value="PHOSPHOENOLPYRUVATE CARBOXYLASE"/>
    <property type="match status" value="1"/>
</dbReference>
<keyword evidence="1" id="KW-0479">Metal-binding</keyword>
<dbReference type="InterPro" id="IPR040442">
    <property type="entry name" value="Pyrv_kinase-like_dom_sf"/>
</dbReference>
<organism evidence="2 3">
    <name type="scientific">Pseudoxanthomonas putridarboris</name>
    <dbReference type="NCBI Taxonomy" id="752605"/>
    <lineage>
        <taxon>Bacteria</taxon>
        <taxon>Pseudomonadati</taxon>
        <taxon>Pseudomonadota</taxon>
        <taxon>Gammaproteobacteria</taxon>
        <taxon>Lysobacterales</taxon>
        <taxon>Lysobacteraceae</taxon>
        <taxon>Pseudoxanthomonas</taxon>
    </lineage>
</organism>
<keyword evidence="2" id="KW-0456">Lyase</keyword>
<keyword evidence="3" id="KW-1185">Reference proteome</keyword>
<dbReference type="EMBL" id="JBBWWT010000004">
    <property type="protein sequence ID" value="MEL1264865.1"/>
    <property type="molecule type" value="Genomic_DNA"/>
</dbReference>
<dbReference type="Pfam" id="PF13714">
    <property type="entry name" value="PEP_mutase"/>
    <property type="match status" value="1"/>
</dbReference>
<dbReference type="GO" id="GO:0016829">
    <property type="term" value="F:lyase activity"/>
    <property type="evidence" value="ECO:0007669"/>
    <property type="project" value="UniProtKB-KW"/>
</dbReference>
<evidence type="ECO:0000313" key="2">
    <source>
        <dbReference type="EMBL" id="MEL1264865.1"/>
    </source>
</evidence>
<dbReference type="PANTHER" id="PTHR42905:SF16">
    <property type="entry name" value="CARBOXYPHOSPHONOENOLPYRUVATE PHOSPHONOMUTASE-LIKE PROTEIN (AFU_ORTHOLOGUE AFUA_5G07230)"/>
    <property type="match status" value="1"/>
</dbReference>
<dbReference type="InterPro" id="IPR039556">
    <property type="entry name" value="ICL/PEPM"/>
</dbReference>
<dbReference type="Gene3D" id="3.20.20.60">
    <property type="entry name" value="Phosphoenolpyruvate-binding domains"/>
    <property type="match status" value="1"/>
</dbReference>
<dbReference type="SUPFAM" id="SSF51621">
    <property type="entry name" value="Phosphoenolpyruvate/pyruvate domain"/>
    <property type="match status" value="1"/>
</dbReference>
<protein>
    <submittedName>
        <fullName evidence="2">Isocitrate lyase/phosphoenolpyruvate mutase family protein</fullName>
    </submittedName>
</protein>
<comment type="caution">
    <text evidence="2">The sequence shown here is derived from an EMBL/GenBank/DDBJ whole genome shotgun (WGS) entry which is preliminary data.</text>
</comment>
<accession>A0ABU9J0V3</accession>